<dbReference type="InterPro" id="IPR041465">
    <property type="entry name" value="SfsA_N"/>
</dbReference>
<dbReference type="EMBL" id="JAULRT010000047">
    <property type="protein sequence ID" value="MDO3381951.1"/>
    <property type="molecule type" value="Genomic_DNA"/>
</dbReference>
<proteinExistence type="inferred from homology"/>
<feature type="domain" description="SfsA N-terminal OB" evidence="3">
    <location>
        <begin position="12"/>
        <end position="79"/>
    </location>
</feature>
<dbReference type="Gene3D" id="3.40.1350.60">
    <property type="match status" value="1"/>
</dbReference>
<dbReference type="HAMAP" id="MF_00095">
    <property type="entry name" value="SfsA"/>
    <property type="match status" value="1"/>
</dbReference>
<dbReference type="Gene3D" id="2.40.50.580">
    <property type="match status" value="1"/>
</dbReference>
<dbReference type="InterPro" id="IPR040452">
    <property type="entry name" value="SfsA_C"/>
</dbReference>
<dbReference type="InterPro" id="IPR005224">
    <property type="entry name" value="SfsA"/>
</dbReference>
<dbReference type="PANTHER" id="PTHR30545:SF2">
    <property type="entry name" value="SUGAR FERMENTATION STIMULATION PROTEIN A"/>
    <property type="match status" value="1"/>
</dbReference>
<evidence type="ECO:0000256" key="1">
    <source>
        <dbReference type="HAMAP-Rule" id="MF_00095"/>
    </source>
</evidence>
<keyword evidence="5" id="KW-1185">Reference proteome</keyword>
<comment type="caution">
    <text evidence="4">The sequence shown here is derived from an EMBL/GenBank/DDBJ whole genome shotgun (WGS) entry which is preliminary data.</text>
</comment>
<dbReference type="Proteomes" id="UP001168380">
    <property type="component" value="Unassembled WGS sequence"/>
</dbReference>
<evidence type="ECO:0000259" key="2">
    <source>
        <dbReference type="Pfam" id="PF03749"/>
    </source>
</evidence>
<dbReference type="Pfam" id="PF03749">
    <property type="entry name" value="SfsA"/>
    <property type="match status" value="1"/>
</dbReference>
<reference evidence="4" key="1">
    <citation type="submission" date="2023-07" db="EMBL/GenBank/DDBJ databases">
        <title>Gilvimarinus algae sp. nov., isolated from the surface of Kelp.</title>
        <authorList>
            <person name="Sun Y.Y."/>
            <person name="Gong Y."/>
            <person name="Du Z.J."/>
        </authorList>
    </citation>
    <scope>NUCLEOTIDE SEQUENCE</scope>
    <source>
        <strain evidence="4">SDUM040014</strain>
    </source>
</reference>
<accession>A0ABT8TDE5</accession>
<organism evidence="4 5">
    <name type="scientific">Gilvimarinus algae</name>
    <dbReference type="NCBI Taxonomy" id="3058037"/>
    <lineage>
        <taxon>Bacteria</taxon>
        <taxon>Pseudomonadati</taxon>
        <taxon>Pseudomonadota</taxon>
        <taxon>Gammaproteobacteria</taxon>
        <taxon>Cellvibrionales</taxon>
        <taxon>Cellvibrionaceae</taxon>
        <taxon>Gilvimarinus</taxon>
    </lineage>
</organism>
<dbReference type="NCBIfam" id="TIGR00230">
    <property type="entry name" value="sfsA"/>
    <property type="match status" value="1"/>
</dbReference>
<evidence type="ECO:0000259" key="3">
    <source>
        <dbReference type="Pfam" id="PF17746"/>
    </source>
</evidence>
<evidence type="ECO:0000313" key="5">
    <source>
        <dbReference type="Proteomes" id="UP001168380"/>
    </source>
</evidence>
<name>A0ABT8TDE5_9GAMM</name>
<gene>
    <name evidence="1 4" type="primary">sfsA</name>
    <name evidence="4" type="ORF">QWI16_07155</name>
</gene>
<dbReference type="CDD" id="cd22359">
    <property type="entry name" value="SfsA-like_bacterial"/>
    <property type="match status" value="1"/>
</dbReference>
<dbReference type="PANTHER" id="PTHR30545">
    <property type="entry name" value="SUGAR FERMENTATION STIMULATION PROTEIN A"/>
    <property type="match status" value="1"/>
</dbReference>
<sequence length="235" mass="25731">MTDGKWQKGQLIKRYKRFLADVVTADGDTLTLHCPNTGSMRHCIVEGSDCWYSRSDSKTRKYPHTWEVATTPTGHLAGINTARANGLVRAALEAGVIEPLAGYPQIRAEVRYGSENSRIDFLLSGETGNCYVEVKNVTLMEAAGEGLFPDAVSTRGSKHLRELMATVQAGHRAVLLFCVQHTGVEWVSPADAIDPAYGQNLREAAAAGVEILAYRARIEPEHSRILLSEALPVRL</sequence>
<protein>
    <recommendedName>
        <fullName evidence="1">Sugar fermentation stimulation protein homolog</fullName>
    </recommendedName>
</protein>
<dbReference type="Pfam" id="PF17746">
    <property type="entry name" value="SfsA_N"/>
    <property type="match status" value="1"/>
</dbReference>
<dbReference type="RefSeq" id="WP_302712103.1">
    <property type="nucleotide sequence ID" value="NZ_JAULRT010000047.1"/>
</dbReference>
<evidence type="ECO:0000313" key="4">
    <source>
        <dbReference type="EMBL" id="MDO3381951.1"/>
    </source>
</evidence>
<comment type="similarity">
    <text evidence="1">Belongs to the SfsA family.</text>
</comment>
<feature type="domain" description="Sugar fermentation stimulation protein C-terminal" evidence="2">
    <location>
        <begin position="83"/>
        <end position="221"/>
    </location>
</feature>